<dbReference type="EMBL" id="JACTNZ010000002">
    <property type="protein sequence ID" value="KAG5560272.1"/>
    <property type="molecule type" value="Genomic_DNA"/>
</dbReference>
<protein>
    <submittedName>
        <fullName evidence="2">Uncharacterized protein</fullName>
    </submittedName>
</protein>
<sequence>MKSYRFAMLMLEWTMMLTKSSFVKGFDLDVVALGLCHRVIDHYNLHGVEGFPYLHQLLTSLVHVGIELVLTISICVFHQPMSINRLKGT</sequence>
<dbReference type="AlphaFoldDB" id="A0AAV6L5M5"/>
<accession>A0AAV6L5M5</accession>
<organism evidence="2 3">
    <name type="scientific">Rhododendron griersonianum</name>
    <dbReference type="NCBI Taxonomy" id="479676"/>
    <lineage>
        <taxon>Eukaryota</taxon>
        <taxon>Viridiplantae</taxon>
        <taxon>Streptophyta</taxon>
        <taxon>Embryophyta</taxon>
        <taxon>Tracheophyta</taxon>
        <taxon>Spermatophyta</taxon>
        <taxon>Magnoliopsida</taxon>
        <taxon>eudicotyledons</taxon>
        <taxon>Gunneridae</taxon>
        <taxon>Pentapetalae</taxon>
        <taxon>asterids</taxon>
        <taxon>Ericales</taxon>
        <taxon>Ericaceae</taxon>
        <taxon>Ericoideae</taxon>
        <taxon>Rhodoreae</taxon>
        <taxon>Rhododendron</taxon>
    </lineage>
</organism>
<feature type="signal peptide" evidence="1">
    <location>
        <begin position="1"/>
        <end position="25"/>
    </location>
</feature>
<keyword evidence="3" id="KW-1185">Reference proteome</keyword>
<name>A0AAV6L5M5_9ERIC</name>
<evidence type="ECO:0000256" key="1">
    <source>
        <dbReference type="SAM" id="SignalP"/>
    </source>
</evidence>
<gene>
    <name evidence="2" type="ORF">RHGRI_003538</name>
</gene>
<evidence type="ECO:0000313" key="2">
    <source>
        <dbReference type="EMBL" id="KAG5560272.1"/>
    </source>
</evidence>
<feature type="chain" id="PRO_5043921839" evidence="1">
    <location>
        <begin position="26"/>
        <end position="89"/>
    </location>
</feature>
<reference evidence="2" key="1">
    <citation type="submission" date="2020-08" db="EMBL/GenBank/DDBJ databases">
        <title>Plant Genome Project.</title>
        <authorList>
            <person name="Zhang R.-G."/>
        </authorList>
    </citation>
    <scope>NUCLEOTIDE SEQUENCE</scope>
    <source>
        <strain evidence="2">WSP0</strain>
        <tissue evidence="2">Leaf</tissue>
    </source>
</reference>
<dbReference type="Proteomes" id="UP000823749">
    <property type="component" value="Chromosome 2"/>
</dbReference>
<keyword evidence="1" id="KW-0732">Signal</keyword>
<evidence type="ECO:0000313" key="3">
    <source>
        <dbReference type="Proteomes" id="UP000823749"/>
    </source>
</evidence>
<comment type="caution">
    <text evidence="2">The sequence shown here is derived from an EMBL/GenBank/DDBJ whole genome shotgun (WGS) entry which is preliminary data.</text>
</comment>
<proteinExistence type="predicted"/>